<feature type="domain" description="DUF695" evidence="1">
    <location>
        <begin position="2"/>
        <end position="84"/>
    </location>
</feature>
<gene>
    <name evidence="2" type="ORF">Pla108_27730</name>
</gene>
<keyword evidence="3" id="KW-1185">Reference proteome</keyword>
<proteinExistence type="predicted"/>
<reference evidence="2 3" key="1">
    <citation type="submission" date="2019-02" db="EMBL/GenBank/DDBJ databases">
        <title>Deep-cultivation of Planctomycetes and their phenomic and genomic characterization uncovers novel biology.</title>
        <authorList>
            <person name="Wiegand S."/>
            <person name="Jogler M."/>
            <person name="Boedeker C."/>
            <person name="Pinto D."/>
            <person name="Vollmers J."/>
            <person name="Rivas-Marin E."/>
            <person name="Kohn T."/>
            <person name="Peeters S.H."/>
            <person name="Heuer A."/>
            <person name="Rast P."/>
            <person name="Oberbeckmann S."/>
            <person name="Bunk B."/>
            <person name="Jeske O."/>
            <person name="Meyerdierks A."/>
            <person name="Storesund J.E."/>
            <person name="Kallscheuer N."/>
            <person name="Luecker S."/>
            <person name="Lage O.M."/>
            <person name="Pohl T."/>
            <person name="Merkel B.J."/>
            <person name="Hornburger P."/>
            <person name="Mueller R.-W."/>
            <person name="Bruemmer F."/>
            <person name="Labrenz M."/>
            <person name="Spormann A.M."/>
            <person name="Op Den Camp H."/>
            <person name="Overmann J."/>
            <person name="Amann R."/>
            <person name="Jetten M.S.M."/>
            <person name="Mascher T."/>
            <person name="Medema M.H."/>
            <person name="Devos D.P."/>
            <person name="Kaster A.-K."/>
            <person name="Ovreas L."/>
            <person name="Rohde M."/>
            <person name="Galperin M.Y."/>
            <person name="Jogler C."/>
        </authorList>
    </citation>
    <scope>NUCLEOTIDE SEQUENCE [LARGE SCALE GENOMIC DNA]</scope>
    <source>
        <strain evidence="2 3">Pla108</strain>
    </source>
</reference>
<evidence type="ECO:0000313" key="3">
    <source>
        <dbReference type="Proteomes" id="UP000317421"/>
    </source>
</evidence>
<name>A0A5C6AC50_9BACT</name>
<dbReference type="AlphaFoldDB" id="A0A5C6AC50"/>
<dbReference type="EMBL" id="SJPR01000003">
    <property type="protein sequence ID" value="TWT96996.1"/>
    <property type="molecule type" value="Genomic_DNA"/>
</dbReference>
<sequence length="89" mass="10099">MPESDVHSQMNILEDALESGTEHRGVAYQAVSITGGGEKEWRYYTSDISQFLQSLNDDLTGHDPYPIEIQEYEDQEWNGLAEFLSEAKS</sequence>
<evidence type="ECO:0000313" key="2">
    <source>
        <dbReference type="EMBL" id="TWT96996.1"/>
    </source>
</evidence>
<comment type="caution">
    <text evidence="2">The sequence shown here is derived from an EMBL/GenBank/DDBJ whole genome shotgun (WGS) entry which is preliminary data.</text>
</comment>
<organism evidence="2 3">
    <name type="scientific">Botrimarina colliarenosi</name>
    <dbReference type="NCBI Taxonomy" id="2528001"/>
    <lineage>
        <taxon>Bacteria</taxon>
        <taxon>Pseudomonadati</taxon>
        <taxon>Planctomycetota</taxon>
        <taxon>Planctomycetia</taxon>
        <taxon>Pirellulales</taxon>
        <taxon>Lacipirellulaceae</taxon>
        <taxon>Botrimarina</taxon>
    </lineage>
</organism>
<protein>
    <recommendedName>
        <fullName evidence="1">DUF695 domain-containing protein</fullName>
    </recommendedName>
</protein>
<dbReference type="InterPro" id="IPR016097">
    <property type="entry name" value="DUF695"/>
</dbReference>
<accession>A0A5C6AC50</accession>
<dbReference type="Pfam" id="PF05117">
    <property type="entry name" value="DUF695"/>
    <property type="match status" value="1"/>
</dbReference>
<evidence type="ECO:0000259" key="1">
    <source>
        <dbReference type="Pfam" id="PF05117"/>
    </source>
</evidence>
<dbReference type="Proteomes" id="UP000317421">
    <property type="component" value="Unassembled WGS sequence"/>
</dbReference>